<dbReference type="InterPro" id="IPR051935">
    <property type="entry name" value="HSDL2"/>
</dbReference>
<dbReference type="Proteomes" id="UP000320333">
    <property type="component" value="Unassembled WGS sequence"/>
</dbReference>
<dbReference type="Gene3D" id="3.40.50.720">
    <property type="entry name" value="NAD(P)-binding Rossmann-like Domain"/>
    <property type="match status" value="1"/>
</dbReference>
<sequence length="326" mass="35450">MPNSNIGRVALVIPCLYRNPSLNNYSIRKGASRGMGAHTALCLARDGFTVALSSRAVGQASDAQNSSVAATKLSSPTLTLADVKRVIDAECNNDRSKVFACDVTDDASIQKLIDSVVADLGRIDVVVYNAGAIFWGEVKDTTNKKFQLLNRVNTLGLYKVVDTVLPIFNKAKSGRFVVISPPIYSRFFRGKTSYAMTKVAMTVLTHGLAMELKDNVAITSLWPATALQSAVTEVKSVPTGFLRDAKIFGDAIVGICNEPAAKVNGLALLDEDYLREFRGVTDFSQYRLDPNVEPPRMMPMKFPSLLVEEQDDRGFSVGLSAEKSKL</sequence>
<dbReference type="InterPro" id="IPR002347">
    <property type="entry name" value="SDR_fam"/>
</dbReference>
<dbReference type="STRING" id="246404.A0A507FBE3"/>
<reference evidence="2 3" key="1">
    <citation type="journal article" date="2019" name="Sci. Rep.">
        <title>Comparative genomics of chytrid fungi reveal insights into the obligate biotrophic and pathogenic lifestyle of Synchytrium endobioticum.</title>
        <authorList>
            <person name="van de Vossenberg B.T.L.H."/>
            <person name="Warris S."/>
            <person name="Nguyen H.D.T."/>
            <person name="van Gent-Pelzer M.P.E."/>
            <person name="Joly D.L."/>
            <person name="van de Geest H.C."/>
            <person name="Bonants P.J.M."/>
            <person name="Smith D.S."/>
            <person name="Levesque C.A."/>
            <person name="van der Lee T.A.J."/>
        </authorList>
    </citation>
    <scope>NUCLEOTIDE SEQUENCE [LARGE SCALE GENOMIC DNA]</scope>
    <source>
        <strain evidence="2 3">CBS 675.73</strain>
    </source>
</reference>
<accession>A0A507FBE3</accession>
<keyword evidence="3" id="KW-1185">Reference proteome</keyword>
<dbReference type="PANTHER" id="PTHR42808:SF4">
    <property type="entry name" value="SHORT CHAIN DEHYDROGENASE"/>
    <property type="match status" value="1"/>
</dbReference>
<keyword evidence="1" id="KW-0521">NADP</keyword>
<evidence type="ECO:0000256" key="1">
    <source>
        <dbReference type="ARBA" id="ARBA00022857"/>
    </source>
</evidence>
<dbReference type="OrthoDB" id="5327538at2759"/>
<dbReference type="PANTHER" id="PTHR42808">
    <property type="entry name" value="HYDROXYSTEROID DEHYDROGENASE-LIKE PROTEIN 2"/>
    <property type="match status" value="1"/>
</dbReference>
<name>A0A507FBE3_9FUNG</name>
<proteinExistence type="predicted"/>
<dbReference type="EMBL" id="QEAP01000214">
    <property type="protein sequence ID" value="TPX72616.1"/>
    <property type="molecule type" value="Genomic_DNA"/>
</dbReference>
<gene>
    <name evidence="2" type="ORF">CcCBS67573_g05714</name>
</gene>
<dbReference type="SUPFAM" id="SSF51735">
    <property type="entry name" value="NAD(P)-binding Rossmann-fold domains"/>
    <property type="match status" value="1"/>
</dbReference>
<comment type="caution">
    <text evidence="2">The sequence shown here is derived from an EMBL/GenBank/DDBJ whole genome shotgun (WGS) entry which is preliminary data.</text>
</comment>
<evidence type="ECO:0000313" key="2">
    <source>
        <dbReference type="EMBL" id="TPX72616.1"/>
    </source>
</evidence>
<protein>
    <submittedName>
        <fullName evidence="2">Uncharacterized protein</fullName>
    </submittedName>
</protein>
<evidence type="ECO:0000313" key="3">
    <source>
        <dbReference type="Proteomes" id="UP000320333"/>
    </source>
</evidence>
<dbReference type="AlphaFoldDB" id="A0A507FBE3"/>
<dbReference type="InterPro" id="IPR036291">
    <property type="entry name" value="NAD(P)-bd_dom_sf"/>
</dbReference>
<dbReference type="PROSITE" id="PS00061">
    <property type="entry name" value="ADH_SHORT"/>
    <property type="match status" value="1"/>
</dbReference>
<organism evidence="2 3">
    <name type="scientific">Chytriomyces confervae</name>
    <dbReference type="NCBI Taxonomy" id="246404"/>
    <lineage>
        <taxon>Eukaryota</taxon>
        <taxon>Fungi</taxon>
        <taxon>Fungi incertae sedis</taxon>
        <taxon>Chytridiomycota</taxon>
        <taxon>Chytridiomycota incertae sedis</taxon>
        <taxon>Chytridiomycetes</taxon>
        <taxon>Chytridiales</taxon>
        <taxon>Chytriomycetaceae</taxon>
        <taxon>Chytriomyces</taxon>
    </lineage>
</organism>
<dbReference type="InterPro" id="IPR020904">
    <property type="entry name" value="Sc_DH/Rdtase_CS"/>
</dbReference>
<dbReference type="Pfam" id="PF00106">
    <property type="entry name" value="adh_short"/>
    <property type="match status" value="1"/>
</dbReference>